<accession>A0A2S6GT96</accession>
<dbReference type="AlphaFoldDB" id="A0A2S6GT96"/>
<keyword evidence="1" id="KW-0540">Nuclease</keyword>
<gene>
    <name evidence="1" type="ORF">CLV40_105120</name>
</gene>
<dbReference type="Proteomes" id="UP000239203">
    <property type="component" value="Unassembled WGS sequence"/>
</dbReference>
<sequence length="336" mass="37180">MTDALYRVEPTPWSSWRMAVLLGENSRTYKFALAHALLETAGEGRAEVRLSELAVPYALSLVEHLSTAPQAPGKSELGDQDFLTVAGQEADRTRESGRPTERLLDVAGRSMRQMVLRKFPNLRGGGRLPHEFYRVTGGADPTVELTAEMLAIATSERAAGLRAELAARWNIVESSFTLEIGRGLLRDGLAVDLDSSALRDRYRRRPIAGLTDSVIGFQHGRCLICDEIITPDTATAVDHVFPHALMRRYGSVAGWQGPDLDLLWNLAPAHHDCNSAKSDRLPTNAELRRLAERNDAILESPHPLRRTLELNLVDAGFPGKTGQWARFLAKVQEAFR</sequence>
<proteinExistence type="predicted"/>
<protein>
    <submittedName>
        <fullName evidence="1">HNH endonuclease</fullName>
    </submittedName>
</protein>
<comment type="caution">
    <text evidence="1">The sequence shown here is derived from an EMBL/GenBank/DDBJ whole genome shotgun (WGS) entry which is preliminary data.</text>
</comment>
<dbReference type="RefSeq" id="WP_219823954.1">
    <property type="nucleotide sequence ID" value="NZ_CP154825.1"/>
</dbReference>
<name>A0A2S6GT96_9PSEU</name>
<organism evidence="1 2">
    <name type="scientific">Actinokineospora auranticolor</name>
    <dbReference type="NCBI Taxonomy" id="155976"/>
    <lineage>
        <taxon>Bacteria</taxon>
        <taxon>Bacillati</taxon>
        <taxon>Actinomycetota</taxon>
        <taxon>Actinomycetes</taxon>
        <taxon>Pseudonocardiales</taxon>
        <taxon>Pseudonocardiaceae</taxon>
        <taxon>Actinokineospora</taxon>
    </lineage>
</organism>
<keyword evidence="2" id="KW-1185">Reference proteome</keyword>
<dbReference type="EMBL" id="PTIX01000005">
    <property type="protein sequence ID" value="PPK68397.1"/>
    <property type="molecule type" value="Genomic_DNA"/>
</dbReference>
<reference evidence="1 2" key="1">
    <citation type="submission" date="2018-02" db="EMBL/GenBank/DDBJ databases">
        <title>Genomic Encyclopedia of Archaeal and Bacterial Type Strains, Phase II (KMG-II): from individual species to whole genera.</title>
        <authorList>
            <person name="Goeker M."/>
        </authorList>
    </citation>
    <scope>NUCLEOTIDE SEQUENCE [LARGE SCALE GENOMIC DNA]</scope>
    <source>
        <strain evidence="1 2">YU 961-1</strain>
    </source>
</reference>
<keyword evidence="1" id="KW-0378">Hydrolase</keyword>
<evidence type="ECO:0000313" key="1">
    <source>
        <dbReference type="EMBL" id="PPK68397.1"/>
    </source>
</evidence>
<keyword evidence="1" id="KW-0255">Endonuclease</keyword>
<dbReference type="Gene3D" id="1.10.30.50">
    <property type="match status" value="1"/>
</dbReference>
<dbReference type="GO" id="GO:0004519">
    <property type="term" value="F:endonuclease activity"/>
    <property type="evidence" value="ECO:0007669"/>
    <property type="project" value="UniProtKB-KW"/>
</dbReference>
<evidence type="ECO:0000313" key="2">
    <source>
        <dbReference type="Proteomes" id="UP000239203"/>
    </source>
</evidence>